<sequence length="137" mass="16135">MKLYGHEINKLARFFNNKLNESIAPLGIYTSQWRIMLYIHKNKQCTQVELSHNLCVEAPTVTRTLNRMKEMGLITRKEGKDKREKLIELTDKAYEIYDVLYDHSNKVEEDALKGINKDELDVFNNVLDKMMQNLRGE</sequence>
<name>A0A0A7FYQ5_9CLOT</name>
<dbReference type="PRINTS" id="PR00598">
    <property type="entry name" value="HTHMARR"/>
</dbReference>
<dbReference type="SMART" id="SM00347">
    <property type="entry name" value="HTH_MARR"/>
    <property type="match status" value="1"/>
</dbReference>
<dbReference type="Pfam" id="PF01047">
    <property type="entry name" value="MarR"/>
    <property type="match status" value="1"/>
</dbReference>
<dbReference type="InterPro" id="IPR036388">
    <property type="entry name" value="WH-like_DNA-bd_sf"/>
</dbReference>
<dbReference type="Proteomes" id="UP000030635">
    <property type="component" value="Chromosome"/>
</dbReference>
<dbReference type="Gene3D" id="1.10.10.10">
    <property type="entry name" value="Winged helix-like DNA-binding domain superfamily/Winged helix DNA-binding domain"/>
    <property type="match status" value="1"/>
</dbReference>
<dbReference type="CDD" id="cd00090">
    <property type="entry name" value="HTH_ARSR"/>
    <property type="match status" value="1"/>
</dbReference>
<dbReference type="EMBL" id="CP006905">
    <property type="protein sequence ID" value="AIY84727.1"/>
    <property type="molecule type" value="Genomic_DNA"/>
</dbReference>
<dbReference type="eggNOG" id="COG1846">
    <property type="taxonomic scope" value="Bacteria"/>
</dbReference>
<accession>A0A0A7FYQ5</accession>
<protein>
    <recommendedName>
        <fullName evidence="4">HTH marR-type domain-containing protein</fullName>
    </recommendedName>
</protein>
<dbReference type="SUPFAM" id="SSF46785">
    <property type="entry name" value="Winged helix' DNA-binding domain"/>
    <property type="match status" value="1"/>
</dbReference>
<reference evidence="5 6" key="1">
    <citation type="journal article" date="2015" name="Infect. Genet. Evol.">
        <title>Genomic sequences of six botulinum neurotoxin-producing strains representing three clostridial species illustrate the mobility and diversity of botulinum neurotoxin genes.</title>
        <authorList>
            <person name="Smith T.J."/>
            <person name="Hill K.K."/>
            <person name="Xie G."/>
            <person name="Foley B.T."/>
            <person name="Williamson C.H."/>
            <person name="Foster J.T."/>
            <person name="Johnson S.L."/>
            <person name="Chertkov O."/>
            <person name="Teshima H."/>
            <person name="Gibbons H.S."/>
            <person name="Johnsky L.A."/>
            <person name="Karavis M.A."/>
            <person name="Smith L.A."/>
        </authorList>
    </citation>
    <scope>NUCLEOTIDE SEQUENCE [LARGE SCALE GENOMIC DNA]</scope>
    <source>
        <strain evidence="5">Sullivan</strain>
    </source>
</reference>
<dbReference type="OrthoDB" id="1904211at2"/>
<evidence type="ECO:0000256" key="2">
    <source>
        <dbReference type="ARBA" id="ARBA00023125"/>
    </source>
</evidence>
<keyword evidence="6" id="KW-1185">Reference proteome</keyword>
<dbReference type="InterPro" id="IPR011991">
    <property type="entry name" value="ArsR-like_HTH"/>
</dbReference>
<dbReference type="STRING" id="1561.NPD11_806"/>
<dbReference type="InterPro" id="IPR000835">
    <property type="entry name" value="HTH_MarR-typ"/>
</dbReference>
<dbReference type="InterPro" id="IPR036390">
    <property type="entry name" value="WH_DNA-bd_sf"/>
</dbReference>
<evidence type="ECO:0000256" key="3">
    <source>
        <dbReference type="ARBA" id="ARBA00023163"/>
    </source>
</evidence>
<dbReference type="AlphaFoldDB" id="A0A0A7FYQ5"/>
<proteinExistence type="predicted"/>
<keyword evidence="2" id="KW-0238">DNA-binding</keyword>
<gene>
    <name evidence="5" type="ORF">U729_2204</name>
</gene>
<evidence type="ECO:0000256" key="1">
    <source>
        <dbReference type="ARBA" id="ARBA00023015"/>
    </source>
</evidence>
<keyword evidence="1" id="KW-0805">Transcription regulation</keyword>
<dbReference type="PROSITE" id="PS50995">
    <property type="entry name" value="HTH_MARR_2"/>
    <property type="match status" value="1"/>
</dbReference>
<evidence type="ECO:0000313" key="5">
    <source>
        <dbReference type="EMBL" id="AIY84727.1"/>
    </source>
</evidence>
<dbReference type="KEGG" id="cbv:U729_2204"/>
<evidence type="ECO:0000313" key="6">
    <source>
        <dbReference type="Proteomes" id="UP000030635"/>
    </source>
</evidence>
<dbReference type="GO" id="GO:0003700">
    <property type="term" value="F:DNA-binding transcription factor activity"/>
    <property type="evidence" value="ECO:0007669"/>
    <property type="project" value="InterPro"/>
</dbReference>
<feature type="domain" description="HTH marR-type" evidence="4">
    <location>
        <begin position="1"/>
        <end position="132"/>
    </location>
</feature>
<organism evidence="5 6">
    <name type="scientific">Clostridium baratii str. Sullivan</name>
    <dbReference type="NCBI Taxonomy" id="1415775"/>
    <lineage>
        <taxon>Bacteria</taxon>
        <taxon>Bacillati</taxon>
        <taxon>Bacillota</taxon>
        <taxon>Clostridia</taxon>
        <taxon>Eubacteriales</taxon>
        <taxon>Clostridiaceae</taxon>
        <taxon>Clostridium</taxon>
    </lineage>
</organism>
<dbReference type="HOGENOM" id="CLU_083287_18_2_9"/>
<dbReference type="PANTHER" id="PTHR42756:SF1">
    <property type="entry name" value="TRANSCRIPTIONAL REPRESSOR OF EMRAB OPERON"/>
    <property type="match status" value="1"/>
</dbReference>
<dbReference type="GO" id="GO:0003677">
    <property type="term" value="F:DNA binding"/>
    <property type="evidence" value="ECO:0007669"/>
    <property type="project" value="UniProtKB-KW"/>
</dbReference>
<dbReference type="RefSeq" id="WP_039314862.1">
    <property type="nucleotide sequence ID" value="NZ_CP006905.1"/>
</dbReference>
<keyword evidence="3" id="KW-0804">Transcription</keyword>
<evidence type="ECO:0000259" key="4">
    <source>
        <dbReference type="PROSITE" id="PS50995"/>
    </source>
</evidence>
<dbReference type="PANTHER" id="PTHR42756">
    <property type="entry name" value="TRANSCRIPTIONAL REGULATOR, MARR"/>
    <property type="match status" value="1"/>
</dbReference>